<organism evidence="1">
    <name type="scientific">Terrestrivirus sp</name>
    <dbReference type="NCBI Taxonomy" id="2487775"/>
    <lineage>
        <taxon>Viruses</taxon>
        <taxon>Varidnaviria</taxon>
        <taxon>Bamfordvirae</taxon>
        <taxon>Nucleocytoviricota</taxon>
        <taxon>Megaviricetes</taxon>
        <taxon>Imitervirales</taxon>
        <taxon>Mimiviridae</taxon>
        <taxon>Klosneuvirinae</taxon>
    </lineage>
</organism>
<reference evidence="1" key="1">
    <citation type="submission" date="2018-10" db="EMBL/GenBank/DDBJ databases">
        <title>Hidden diversity of soil giant viruses.</title>
        <authorList>
            <person name="Schulz F."/>
            <person name="Alteio L."/>
            <person name="Goudeau D."/>
            <person name="Ryan E.M."/>
            <person name="Malmstrom R.R."/>
            <person name="Blanchard J."/>
            <person name="Woyke T."/>
        </authorList>
    </citation>
    <scope>NUCLEOTIDE SEQUENCE</scope>
    <source>
        <strain evidence="1">TEV1</strain>
    </source>
</reference>
<gene>
    <name evidence="1" type="ORF">Terrestrivirus2_76</name>
</gene>
<evidence type="ECO:0000313" key="1">
    <source>
        <dbReference type="EMBL" id="AYV75568.1"/>
    </source>
</evidence>
<protein>
    <submittedName>
        <fullName evidence="1">Uncharacterized protein</fullName>
    </submittedName>
</protein>
<proteinExistence type="predicted"/>
<accession>A0A3G4ZL55</accession>
<name>A0A3G4ZL55_9VIRU</name>
<sequence>MRKILYNKFIYEVYTLAENEFDLINTIKYVITFNNVINALIKTMNLLLIYIEEIIKNDSSNKTQV</sequence>
<dbReference type="EMBL" id="MK071980">
    <property type="protein sequence ID" value="AYV75568.1"/>
    <property type="molecule type" value="Genomic_DNA"/>
</dbReference>